<evidence type="ECO:0000256" key="1">
    <source>
        <dbReference type="SAM" id="MobiDB-lite"/>
    </source>
</evidence>
<sequence>MNETVTELKRMSPDLAERSPIPFTRTVSEPSTPAERLVLSPSKVVIPLRPQLTITTSVPLSPARLPAQAVPSPVGSPTRGATVYLGIASPTTMMPPPTG</sequence>
<evidence type="ECO:0000313" key="2">
    <source>
        <dbReference type="EMBL" id="CAE8617750.1"/>
    </source>
</evidence>
<accession>A0A813FUQ8</accession>
<protein>
    <submittedName>
        <fullName evidence="2">Uncharacterized protein</fullName>
    </submittedName>
</protein>
<feature type="compositionally biased region" description="Basic and acidic residues" evidence="1">
    <location>
        <begin position="1"/>
        <end position="17"/>
    </location>
</feature>
<feature type="region of interest" description="Disordered" evidence="1">
    <location>
        <begin position="1"/>
        <end position="31"/>
    </location>
</feature>
<comment type="caution">
    <text evidence="2">The sequence shown here is derived from an EMBL/GenBank/DDBJ whole genome shotgun (WGS) entry which is preliminary data.</text>
</comment>
<organism evidence="2 3">
    <name type="scientific">Polarella glacialis</name>
    <name type="common">Dinoflagellate</name>
    <dbReference type="NCBI Taxonomy" id="89957"/>
    <lineage>
        <taxon>Eukaryota</taxon>
        <taxon>Sar</taxon>
        <taxon>Alveolata</taxon>
        <taxon>Dinophyceae</taxon>
        <taxon>Suessiales</taxon>
        <taxon>Suessiaceae</taxon>
        <taxon>Polarella</taxon>
    </lineage>
</organism>
<gene>
    <name evidence="2" type="ORF">PGLA1383_LOCUS35409</name>
</gene>
<dbReference type="EMBL" id="CAJNNV010026274">
    <property type="protein sequence ID" value="CAE8617750.1"/>
    <property type="molecule type" value="Genomic_DNA"/>
</dbReference>
<name>A0A813FUQ8_POLGL</name>
<keyword evidence="3" id="KW-1185">Reference proteome</keyword>
<reference evidence="2" key="1">
    <citation type="submission" date="2021-02" db="EMBL/GenBank/DDBJ databases">
        <authorList>
            <person name="Dougan E. K."/>
            <person name="Rhodes N."/>
            <person name="Thang M."/>
            <person name="Chan C."/>
        </authorList>
    </citation>
    <scope>NUCLEOTIDE SEQUENCE</scope>
</reference>
<dbReference type="Proteomes" id="UP000654075">
    <property type="component" value="Unassembled WGS sequence"/>
</dbReference>
<evidence type="ECO:0000313" key="3">
    <source>
        <dbReference type="Proteomes" id="UP000654075"/>
    </source>
</evidence>
<dbReference type="AlphaFoldDB" id="A0A813FUQ8"/>
<proteinExistence type="predicted"/>